<sequence>MVQHFLMHAFCRDSKKNKTSFIRLSHGTKLRNQVAQVKSIESLTTATDFSNQNLQCRHQQKSNSDPLDDFFFISRWYIFLLLGHGHFAFCNNNPVFVRCVWKIPGNFCH</sequence>
<dbReference type="Proteomes" id="UP001054945">
    <property type="component" value="Unassembled WGS sequence"/>
</dbReference>
<keyword evidence="2" id="KW-1185">Reference proteome</keyword>
<accession>A0AAV4U5J6</accession>
<comment type="caution">
    <text evidence="1">The sequence shown here is derived from an EMBL/GenBank/DDBJ whole genome shotgun (WGS) entry which is preliminary data.</text>
</comment>
<protein>
    <submittedName>
        <fullName evidence="1">Uncharacterized protein</fullName>
    </submittedName>
</protein>
<name>A0AAV4U5J6_CAEEX</name>
<dbReference type="EMBL" id="BPLR01012318">
    <property type="protein sequence ID" value="GIY53036.1"/>
    <property type="molecule type" value="Genomic_DNA"/>
</dbReference>
<organism evidence="1 2">
    <name type="scientific">Caerostris extrusa</name>
    <name type="common">Bark spider</name>
    <name type="synonym">Caerostris bankana</name>
    <dbReference type="NCBI Taxonomy" id="172846"/>
    <lineage>
        <taxon>Eukaryota</taxon>
        <taxon>Metazoa</taxon>
        <taxon>Ecdysozoa</taxon>
        <taxon>Arthropoda</taxon>
        <taxon>Chelicerata</taxon>
        <taxon>Arachnida</taxon>
        <taxon>Araneae</taxon>
        <taxon>Araneomorphae</taxon>
        <taxon>Entelegynae</taxon>
        <taxon>Araneoidea</taxon>
        <taxon>Araneidae</taxon>
        <taxon>Caerostris</taxon>
    </lineage>
</organism>
<evidence type="ECO:0000313" key="1">
    <source>
        <dbReference type="EMBL" id="GIY53036.1"/>
    </source>
</evidence>
<reference evidence="1 2" key="1">
    <citation type="submission" date="2021-06" db="EMBL/GenBank/DDBJ databases">
        <title>Caerostris extrusa draft genome.</title>
        <authorList>
            <person name="Kono N."/>
            <person name="Arakawa K."/>
        </authorList>
    </citation>
    <scope>NUCLEOTIDE SEQUENCE [LARGE SCALE GENOMIC DNA]</scope>
</reference>
<proteinExistence type="predicted"/>
<gene>
    <name evidence="1" type="ORF">CEXT_77711</name>
</gene>
<dbReference type="AlphaFoldDB" id="A0AAV4U5J6"/>
<evidence type="ECO:0000313" key="2">
    <source>
        <dbReference type="Proteomes" id="UP001054945"/>
    </source>
</evidence>